<evidence type="ECO:0000313" key="4">
    <source>
        <dbReference type="EMBL" id="MBM3317905.1"/>
    </source>
</evidence>
<dbReference type="GO" id="GO:0006189">
    <property type="term" value="P:'de novo' IMP biosynthetic process"/>
    <property type="evidence" value="ECO:0007669"/>
    <property type="project" value="InterPro"/>
</dbReference>
<feature type="domain" description="PurM-like N-terminal" evidence="2">
    <location>
        <begin position="256"/>
        <end position="379"/>
    </location>
</feature>
<organism evidence="4 5">
    <name type="scientific">Eiseniibacteriota bacterium</name>
    <dbReference type="NCBI Taxonomy" id="2212470"/>
    <lineage>
        <taxon>Bacteria</taxon>
        <taxon>Candidatus Eiseniibacteriota</taxon>
    </lineage>
</organism>
<gene>
    <name evidence="4" type="ORF">FJY75_08625</name>
</gene>
<evidence type="ECO:0000313" key="5">
    <source>
        <dbReference type="Proteomes" id="UP000748308"/>
    </source>
</evidence>
<feature type="domain" description="PurM-like C-terminal" evidence="3">
    <location>
        <begin position="395"/>
        <end position="544"/>
    </location>
</feature>
<dbReference type="InterPro" id="IPR016188">
    <property type="entry name" value="PurM-like_N"/>
</dbReference>
<dbReference type="SUPFAM" id="SSF55326">
    <property type="entry name" value="PurM N-terminal domain-like"/>
    <property type="match status" value="2"/>
</dbReference>
<dbReference type="Pfam" id="PF00586">
    <property type="entry name" value="AIRS"/>
    <property type="match status" value="2"/>
</dbReference>
<dbReference type="InterPro" id="IPR036921">
    <property type="entry name" value="PurM-like_N_sf"/>
</dbReference>
<dbReference type="Pfam" id="PF02769">
    <property type="entry name" value="AIRS_C"/>
    <property type="match status" value="2"/>
</dbReference>
<dbReference type="EMBL" id="VGIY01000215">
    <property type="protein sequence ID" value="MBM3317905.1"/>
    <property type="molecule type" value="Genomic_DNA"/>
</dbReference>
<sequence length="963" mass="104952">SSFEPLALPADWIVWVGYLPGVKDAPGETAREAIEDLLGRPLAGDEACYTSKLHFVRARREPAGEGGGPDLAAGDLELLARELLANDLVQRWQLWRVDRPGGAGEGPRRPPEEPARRWNPAAGVGWMIPRVDLRHRPRVQEIQIGSDEELLRISAERHLFLDPRDVPTIREYYSRPEVRRARRAVGLDLPTDVEIEYIAQARSDHCNHNTFRGLFRYRDATTGERFTLDSLFRTCIEAPTLAVAAGKDWVVSVLWDNAGVGRFDERHCYTITGETHNSPSNMEAYGGSLTGIVGVYRDPLGTGKGSRLVLGTFGYCVGPRDYPGPLRPRLHPRRLLDGVIEGVRDGGNKSGIPTPFGQVFFDESYLGKCLVYVTAVGLMPAEVDGARSDRKRTSPGDLVVMCGGRVGKDGIHGVTASSHIYSERTPAGHVQIGDPYTQKKMHDFLIAARDRGWIRFITDCGGGGLSSAVGESARFAGGVTVDLDQIPLKYQGLDPWEVWVSESQERMVVAVGPGDAAAFLELAGRHAVEATVIGRYTDSGHVHLLHQGRSCAYIALDLFESDFPQWEFEAEWRSPEDRGLVEPVLSEPEDHHRCLLAMLARPNVAAKEWIYRQYDHEVQGGSVVKPLVGVHRDVPADAAVVRPVLDSLRGLAITQAINPTYSRIDAHAMTAVTIDEAVRRLIAAGGDPDHIGGIDNFCWPEIRHDDERNPDGRLKAAQLVRSCLALKACCLAYGIPLLSGKDSMYIDGSLAGRFGERHRVSGLPALQFTATSVVPDVRRCVTLDPKRPGEILYLLGTTRDELGGSEYYGLHGLTGCRVPRVDPHEVFPMYRALAGAIAGGGVAAAHAVHRGGLGVHLAWMAMAGGLGLEVELARVPCASDGAAAILRNDVALYSESAGRLLVTVPAEGAAGFEARMQEHPCAAIGRVTESGRLTVRSVREGGLIDLPIETLRESWRRPFGHLA</sequence>
<dbReference type="Proteomes" id="UP000748308">
    <property type="component" value="Unassembled WGS sequence"/>
</dbReference>
<feature type="non-terminal residue" evidence="4">
    <location>
        <position position="1"/>
    </location>
</feature>
<reference evidence="4" key="1">
    <citation type="submission" date="2019-03" db="EMBL/GenBank/DDBJ databases">
        <title>Lake Tanganyika Metagenome-Assembled Genomes (MAGs).</title>
        <authorList>
            <person name="Tran P."/>
        </authorList>
    </citation>
    <scope>NUCLEOTIDE SEQUENCE</scope>
    <source>
        <strain evidence="4">M_DeepCast_400m_m2_100</strain>
    </source>
</reference>
<feature type="domain" description="PurM-like C-terminal" evidence="3">
    <location>
        <begin position="787"/>
        <end position="936"/>
    </location>
</feature>
<dbReference type="PANTHER" id="PTHR43555:SF1">
    <property type="entry name" value="PHOSPHORIBOSYLFORMYLGLYCINAMIDINE SYNTHASE SUBUNIT PURL"/>
    <property type="match status" value="1"/>
</dbReference>
<dbReference type="InterPro" id="IPR036676">
    <property type="entry name" value="PurM-like_C_sf"/>
</dbReference>
<dbReference type="InterPro" id="IPR010074">
    <property type="entry name" value="PRibForGlyAmidine_synth_PurL"/>
</dbReference>
<dbReference type="Gene3D" id="3.90.650.10">
    <property type="entry name" value="PurM-like C-terminal domain"/>
    <property type="match status" value="2"/>
</dbReference>
<evidence type="ECO:0000259" key="3">
    <source>
        <dbReference type="Pfam" id="PF02769"/>
    </source>
</evidence>
<dbReference type="GO" id="GO:0004642">
    <property type="term" value="F:phosphoribosylformylglycinamidine synthase activity"/>
    <property type="evidence" value="ECO:0007669"/>
    <property type="project" value="InterPro"/>
</dbReference>
<dbReference type="HAMAP" id="MF_00420">
    <property type="entry name" value="PurL_2"/>
    <property type="match status" value="1"/>
</dbReference>
<proteinExistence type="inferred from homology"/>
<feature type="domain" description="PurM-like N-terminal" evidence="2">
    <location>
        <begin position="637"/>
        <end position="741"/>
    </location>
</feature>
<dbReference type="SUPFAM" id="SSF56042">
    <property type="entry name" value="PurM C-terminal domain-like"/>
    <property type="match status" value="2"/>
</dbReference>
<name>A0A937X9X3_UNCEI</name>
<dbReference type="AlphaFoldDB" id="A0A937X9X3"/>
<dbReference type="Gene3D" id="3.30.1330.10">
    <property type="entry name" value="PurM-like, N-terminal domain"/>
    <property type="match status" value="2"/>
</dbReference>
<evidence type="ECO:0000259" key="2">
    <source>
        <dbReference type="Pfam" id="PF00586"/>
    </source>
</evidence>
<keyword evidence="1" id="KW-0963">Cytoplasm</keyword>
<dbReference type="InterPro" id="IPR010918">
    <property type="entry name" value="PurM-like_C_dom"/>
</dbReference>
<accession>A0A937X9X3</accession>
<protein>
    <submittedName>
        <fullName evidence="4">Phosphoribosylformylglycinamidine synthase</fullName>
    </submittedName>
</protein>
<dbReference type="CDD" id="cd02204">
    <property type="entry name" value="PurL_repeat2"/>
    <property type="match status" value="1"/>
</dbReference>
<dbReference type="CDD" id="cd02203">
    <property type="entry name" value="PurL_repeat1"/>
    <property type="match status" value="1"/>
</dbReference>
<comment type="caution">
    <text evidence="4">The sequence shown here is derived from an EMBL/GenBank/DDBJ whole genome shotgun (WGS) entry which is preliminary data.</text>
</comment>
<dbReference type="PANTHER" id="PTHR43555">
    <property type="entry name" value="PHOSPHORIBOSYLFORMYLGLYCINAMIDINE SYNTHASE SUBUNIT PURL"/>
    <property type="match status" value="1"/>
</dbReference>
<evidence type="ECO:0000256" key="1">
    <source>
        <dbReference type="ARBA" id="ARBA00022490"/>
    </source>
</evidence>